<dbReference type="CDD" id="cd09076">
    <property type="entry name" value="L1-EN"/>
    <property type="match status" value="1"/>
</dbReference>
<dbReference type="Pfam" id="PF03372">
    <property type="entry name" value="Exo_endo_phos"/>
    <property type="match status" value="1"/>
</dbReference>
<feature type="domain" description="Reverse transcriptase" evidence="1">
    <location>
        <begin position="499"/>
        <end position="773"/>
    </location>
</feature>
<keyword evidence="3" id="KW-1185">Reference proteome</keyword>
<dbReference type="InterPro" id="IPR005135">
    <property type="entry name" value="Endo/exonuclease/phosphatase"/>
</dbReference>
<dbReference type="GeneTree" id="ENSGT00940000163630"/>
<dbReference type="SUPFAM" id="SSF56672">
    <property type="entry name" value="DNA/RNA polymerases"/>
    <property type="match status" value="1"/>
</dbReference>
<proteinExistence type="predicted"/>
<dbReference type="Pfam" id="PF00078">
    <property type="entry name" value="RVT_1"/>
    <property type="match status" value="1"/>
</dbReference>
<dbReference type="Gene3D" id="3.60.10.10">
    <property type="entry name" value="Endonuclease/exonuclease/phosphatase"/>
    <property type="match status" value="1"/>
</dbReference>
<reference evidence="2" key="1">
    <citation type="submission" date="2025-08" db="UniProtKB">
        <authorList>
            <consortium name="Ensembl"/>
        </authorList>
    </citation>
    <scope>IDENTIFICATION</scope>
</reference>
<reference evidence="2" key="2">
    <citation type="submission" date="2025-09" db="UniProtKB">
        <authorList>
            <consortium name="Ensembl"/>
        </authorList>
    </citation>
    <scope>IDENTIFICATION</scope>
</reference>
<dbReference type="OrthoDB" id="416119at2759"/>
<dbReference type="PANTHER" id="PTHR31635">
    <property type="entry name" value="REVERSE TRANSCRIPTASE DOMAIN-CONTAINING PROTEIN-RELATED"/>
    <property type="match status" value="1"/>
</dbReference>
<dbReference type="GO" id="GO:0003824">
    <property type="term" value="F:catalytic activity"/>
    <property type="evidence" value="ECO:0007669"/>
    <property type="project" value="InterPro"/>
</dbReference>
<evidence type="ECO:0000313" key="2">
    <source>
        <dbReference type="Ensembl" id="ENSLLEP00000013870.1"/>
    </source>
</evidence>
<sequence length="1282" mass="145042">MKLMSFNVRGLNAPFKRHALCSEIKRGDPDMVCLQETHFRRLSHPLLQVPRYTTQFHATGPTKSRGVSILLHDRMSFQLHRKLSDPKGRYLILVCTINQKLFTICNIYSPNSSQVSFLKHVLLKMLTVSTGEVIVMGDFNVCPDSLLDRSAASYAHIRKQCRELTDLLSHFNLYDVWRVFHPGERGYTLFSPPHNSYSRIDFFCIRGSLLPSVRDCDISSFTLSDHAPVFLTLADDFQVFSRPPWRLNDSLLGDPEILADLQSSLDNYFSENKDSSSDPTILWRAHKAVMRGVCIRWAAIRKRQHIADRLELLTRIDALTKANQTHPNPSTARELAKAGADLTDLDSTTHFYALQRLRANRYSTANRVGHSLALRLRTLQQSTRTSFLLNNRGERIYKPQDIANEFATYYRALYNLRDGTAGPGPSISDIRGYLDKINLPTLSQTQRASLASPITCEEIAEVITSLPKGKAPGPDGFTSTYYRTFHQTLLPHIHGLFTTAMDSGNLPSELLGAAIVTLPKLGKPPTSCQNFRPISLINVDLKIYTKILANRLALTITSLIGMDQVGFIPGRQGPDNTRRLLNLIQVLTSSSTPGLILSLDAEKAFDRVHWGFMSEVMAKFSIPPEFVKGVFSVYASPSATVRFAGFHSRAFPITNGTRQGCPLSPLLYALVLEPLAQMIRQSDEVRGIEVGPQTHKLNLFADDVLLTLTSPKTSLEALTNILHEYGTFSYHKINFSKTQALPVNIPEDVLITLKQEFSFDWRTKFLTYLGIKLALSAQVLFDINYGKLLIEIKSLLRSWHPRRLSWFGRIAAVKMTILPKILYVFRALPIFIPRAFFSTLQGVVNAFLWNYRRPRIKFPVLSRRIEGGGLGVPDFAKYSRAVHVAAMIVCLGYASRPQWAVMEATTLTPHDLRVLLWVPPPNRPRGMFTSLFATTTLSLRIWDSMFLKISGTGPVSRAAPLRMFQYILPHFNAQCWATKGVFNLCQLTDKCGVLEFASVQSKFHLQDSYFLSYCQLRSYLRSQGFAAFYSIHKPPLTLIESLGVSQLLPKGLISIGLNAIMKDRELPLWRYHSAWEKDLKRSIEPELWAAVFRRDVGVSRNATLLETSRKVVYRWYWTPDKTSKFASSSSSVCWRCSSQTGTYMHIWWQCPLLIPFWTMVVEFATAVVGTPIPMDPGFILVGLGGPKLTRQQSRMTFHIMSTALLLIAQRWKSDTVPSMGLLKTYMTRDRTYDSRAIEFLSVTPPKQDPWELWDIYLVKQCVHGGVNRPVDGEEASVSEVNR</sequence>
<dbReference type="InterPro" id="IPR043502">
    <property type="entry name" value="DNA/RNA_pol_sf"/>
</dbReference>
<dbReference type="PANTHER" id="PTHR31635:SF196">
    <property type="entry name" value="REVERSE TRANSCRIPTASE DOMAIN-CONTAINING PROTEIN-RELATED"/>
    <property type="match status" value="1"/>
</dbReference>
<organism evidence="2 3">
    <name type="scientific">Leptobrachium leishanense</name>
    <name type="common">Leishan spiny toad</name>
    <dbReference type="NCBI Taxonomy" id="445787"/>
    <lineage>
        <taxon>Eukaryota</taxon>
        <taxon>Metazoa</taxon>
        <taxon>Chordata</taxon>
        <taxon>Craniata</taxon>
        <taxon>Vertebrata</taxon>
        <taxon>Euteleostomi</taxon>
        <taxon>Amphibia</taxon>
        <taxon>Batrachia</taxon>
        <taxon>Anura</taxon>
        <taxon>Pelobatoidea</taxon>
        <taxon>Megophryidae</taxon>
        <taxon>Leptobrachium</taxon>
    </lineage>
</organism>
<dbReference type="CDD" id="cd01650">
    <property type="entry name" value="RT_nLTR_like"/>
    <property type="match status" value="1"/>
</dbReference>
<name>A0A8C5MLJ9_9ANUR</name>
<dbReference type="Ensembl" id="ENSLLET00000014409.1">
    <property type="protein sequence ID" value="ENSLLEP00000013870.1"/>
    <property type="gene ID" value="ENSLLEG00000008791.1"/>
</dbReference>
<dbReference type="PROSITE" id="PS50878">
    <property type="entry name" value="RT_POL"/>
    <property type="match status" value="1"/>
</dbReference>
<accession>A0A8C5MLJ9</accession>
<evidence type="ECO:0000259" key="1">
    <source>
        <dbReference type="PROSITE" id="PS50878"/>
    </source>
</evidence>
<protein>
    <recommendedName>
        <fullName evidence="1">Reverse transcriptase domain-containing protein</fullName>
    </recommendedName>
</protein>
<dbReference type="Proteomes" id="UP000694569">
    <property type="component" value="Unplaced"/>
</dbReference>
<dbReference type="InterPro" id="IPR000477">
    <property type="entry name" value="RT_dom"/>
</dbReference>
<dbReference type="InterPro" id="IPR036691">
    <property type="entry name" value="Endo/exonu/phosph_ase_sf"/>
</dbReference>
<dbReference type="SUPFAM" id="SSF56219">
    <property type="entry name" value="DNase I-like"/>
    <property type="match status" value="1"/>
</dbReference>
<evidence type="ECO:0000313" key="3">
    <source>
        <dbReference type="Proteomes" id="UP000694569"/>
    </source>
</evidence>